<reference evidence="1 2" key="1">
    <citation type="submission" date="2021-04" db="EMBL/GenBank/DDBJ databases">
        <authorList>
            <person name="Rodrigo-Torres L."/>
            <person name="Arahal R. D."/>
            <person name="Lucena T."/>
        </authorList>
    </citation>
    <scope>NUCLEOTIDE SEQUENCE [LARGE SCALE GENOMIC DNA]</scope>
    <source>
        <strain evidence="1 2">CECT 30171</strain>
    </source>
</reference>
<evidence type="ECO:0000313" key="2">
    <source>
        <dbReference type="Proteomes" id="UP000680116"/>
    </source>
</evidence>
<organism evidence="1 2">
    <name type="scientific">Novilysobacter luteus</name>
    <dbReference type="NCBI Taxonomy" id="2822368"/>
    <lineage>
        <taxon>Bacteria</taxon>
        <taxon>Pseudomonadati</taxon>
        <taxon>Pseudomonadota</taxon>
        <taxon>Gammaproteobacteria</taxon>
        <taxon>Lysobacterales</taxon>
        <taxon>Lysobacteraceae</taxon>
        <taxon>Novilysobacter</taxon>
    </lineage>
</organism>
<keyword evidence="2" id="KW-1185">Reference proteome</keyword>
<dbReference type="Proteomes" id="UP000680116">
    <property type="component" value="Chromosome"/>
</dbReference>
<protein>
    <recommendedName>
        <fullName evidence="3">Secreted protein</fullName>
    </recommendedName>
</protein>
<name>A0ABM8UHI9_9GAMM</name>
<accession>A0ABM8UHI9</accession>
<dbReference type="EMBL" id="OU015430">
    <property type="protein sequence ID" value="CAG4976425.1"/>
    <property type="molecule type" value="Genomic_DNA"/>
</dbReference>
<evidence type="ECO:0000313" key="1">
    <source>
        <dbReference type="EMBL" id="CAG4976425.1"/>
    </source>
</evidence>
<evidence type="ECO:0008006" key="3">
    <source>
        <dbReference type="Google" id="ProtNLM"/>
    </source>
</evidence>
<dbReference type="RefSeq" id="WP_311195416.1">
    <property type="nucleotide sequence ID" value="NZ_OU015430.1"/>
</dbReference>
<proteinExistence type="predicted"/>
<sequence>MHMHPSTIRRIRPLVLGIALLLPALAWGQQASRIEQQMTPEQFRAAGLDQLSAEQLANLNAWLNRTLDVETTRAAEQAKQEVEDENRGFLNFGSNESVTGHVQGTFSGFAKGRQYTLDNGQVWRQTDSASLAGVQLQNPAVEISPSLIGSAWYMKIAGYNTRAKVERVK</sequence>
<gene>
    <name evidence="1" type="ORF">LYB30171_02175</name>
</gene>